<dbReference type="Proteomes" id="UP001186944">
    <property type="component" value="Unassembled WGS sequence"/>
</dbReference>
<feature type="region of interest" description="Disordered" evidence="1">
    <location>
        <begin position="187"/>
        <end position="206"/>
    </location>
</feature>
<gene>
    <name evidence="2" type="ORF">FSP39_002067</name>
</gene>
<dbReference type="Pfam" id="PF07004">
    <property type="entry name" value="SHIPPO-rpt"/>
    <property type="match status" value="6"/>
</dbReference>
<dbReference type="InterPro" id="IPR010736">
    <property type="entry name" value="SHIPPO-rpt"/>
</dbReference>
<protein>
    <submittedName>
        <fullName evidence="2">Uncharacterized protein</fullName>
    </submittedName>
</protein>
<evidence type="ECO:0000256" key="1">
    <source>
        <dbReference type="SAM" id="MobiDB-lite"/>
    </source>
</evidence>
<feature type="compositionally biased region" description="Basic and acidic residues" evidence="1">
    <location>
        <begin position="12"/>
        <end position="22"/>
    </location>
</feature>
<evidence type="ECO:0000313" key="2">
    <source>
        <dbReference type="EMBL" id="KAK3096649.1"/>
    </source>
</evidence>
<dbReference type="PANTHER" id="PTHR21580:SF57">
    <property type="entry name" value="OUTER DENSE FIBER OF SPERM TAILS 3-LIKE 2-RELATED"/>
    <property type="match status" value="1"/>
</dbReference>
<dbReference type="EMBL" id="VSWD01000007">
    <property type="protein sequence ID" value="KAK3096649.1"/>
    <property type="molecule type" value="Genomic_DNA"/>
</dbReference>
<organism evidence="2 3">
    <name type="scientific">Pinctada imbricata</name>
    <name type="common">Atlantic pearl-oyster</name>
    <name type="synonym">Pinctada martensii</name>
    <dbReference type="NCBI Taxonomy" id="66713"/>
    <lineage>
        <taxon>Eukaryota</taxon>
        <taxon>Metazoa</taxon>
        <taxon>Spiralia</taxon>
        <taxon>Lophotrochozoa</taxon>
        <taxon>Mollusca</taxon>
        <taxon>Bivalvia</taxon>
        <taxon>Autobranchia</taxon>
        <taxon>Pteriomorphia</taxon>
        <taxon>Pterioida</taxon>
        <taxon>Pterioidea</taxon>
        <taxon>Pteriidae</taxon>
        <taxon>Pinctada</taxon>
    </lineage>
</organism>
<keyword evidence="3" id="KW-1185">Reference proteome</keyword>
<feature type="compositionally biased region" description="Basic and acidic residues" evidence="1">
    <location>
        <begin position="29"/>
        <end position="73"/>
    </location>
</feature>
<reference evidence="2" key="1">
    <citation type="submission" date="2019-08" db="EMBL/GenBank/DDBJ databases">
        <title>The improved chromosome-level genome for the pearl oyster Pinctada fucata martensii using PacBio sequencing and Hi-C.</title>
        <authorList>
            <person name="Zheng Z."/>
        </authorList>
    </citation>
    <scope>NUCLEOTIDE SEQUENCE</scope>
    <source>
        <strain evidence="2">ZZ-2019</strain>
        <tissue evidence="2">Adductor muscle</tissue>
    </source>
</reference>
<feature type="compositionally biased region" description="Gly residues" evidence="1">
    <location>
        <begin position="1"/>
        <end position="11"/>
    </location>
</feature>
<accession>A0AA88YGW8</accession>
<dbReference type="InterPro" id="IPR051291">
    <property type="entry name" value="CIMAP"/>
</dbReference>
<dbReference type="AlphaFoldDB" id="A0AA88YGW8"/>
<comment type="caution">
    <text evidence="2">The sequence shown here is derived from an EMBL/GenBank/DDBJ whole genome shotgun (WGS) entry which is preliminary data.</text>
</comment>
<name>A0AA88YGW8_PINIB</name>
<feature type="region of interest" description="Disordered" evidence="1">
    <location>
        <begin position="1"/>
        <end position="84"/>
    </location>
</feature>
<proteinExistence type="predicted"/>
<dbReference type="GO" id="GO:0005856">
    <property type="term" value="C:cytoskeleton"/>
    <property type="evidence" value="ECO:0007669"/>
    <property type="project" value="TreeGrafter"/>
</dbReference>
<sequence length="313" mass="34433">MRGGQGVTEAGGRGREEGERGEGGGIGREGQKMGGRMEEGGGRRERRRREGEVREGGKEGEVREVGKLRRGREVAAGGGGPGPGRYYLPSTVGFTEHDCTKLMRPAYSFGRLEGQVKFKDWSPGPAYYINPKITRTGADGTPIYSMLGRQRDPNTFKSPSATRYFPEKVHPQGEKHAPKYSISARTRYRRQDQNPAPSKYQLPPVLGNRQPYKDAAPAYNITSRQQVGSYLEDLAKAPGPGNYKSAHLDLYKSMAPLYSMRSRSYAPGDTTKKPGPGAHSPERVVINRAVAPKYSLGIRHSEFVAPLITDCDF</sequence>
<evidence type="ECO:0000313" key="3">
    <source>
        <dbReference type="Proteomes" id="UP001186944"/>
    </source>
</evidence>
<dbReference type="PANTHER" id="PTHR21580">
    <property type="entry name" value="SHIPPO-1-RELATED"/>
    <property type="match status" value="1"/>
</dbReference>